<dbReference type="PROSITE" id="PS50053">
    <property type="entry name" value="UBIQUITIN_2"/>
    <property type="match status" value="1"/>
</dbReference>
<dbReference type="InterPro" id="IPR029071">
    <property type="entry name" value="Ubiquitin-like_domsf"/>
</dbReference>
<dbReference type="AlphaFoldDB" id="A0A2N3VJ85"/>
<proteinExistence type="predicted"/>
<dbReference type="Proteomes" id="UP000233766">
    <property type="component" value="Unassembled WGS sequence"/>
</dbReference>
<dbReference type="SMART" id="SM00213">
    <property type="entry name" value="UBQ"/>
    <property type="match status" value="1"/>
</dbReference>
<dbReference type="CDD" id="cd17039">
    <property type="entry name" value="Ubl_ubiquitin_like"/>
    <property type="match status" value="1"/>
</dbReference>
<evidence type="ECO:0000259" key="1">
    <source>
        <dbReference type="PROSITE" id="PS50053"/>
    </source>
</evidence>
<accession>A0A2N3VJ85</accession>
<protein>
    <submittedName>
        <fullName evidence="2">Ubiquitin domain-containing protein</fullName>
    </submittedName>
</protein>
<reference evidence="2 3" key="1">
    <citation type="submission" date="2017-12" db="EMBL/GenBank/DDBJ databases">
        <title>Sequencing the genomes of 1000 Actinobacteria strains.</title>
        <authorList>
            <person name="Klenk H.-P."/>
        </authorList>
    </citation>
    <scope>NUCLEOTIDE SEQUENCE [LARGE SCALE GENOMIC DNA]</scope>
    <source>
        <strain evidence="2 3">DSM 44489</strain>
    </source>
</reference>
<evidence type="ECO:0000313" key="2">
    <source>
        <dbReference type="EMBL" id="PKV81673.1"/>
    </source>
</evidence>
<dbReference type="Pfam" id="PF00240">
    <property type="entry name" value="ubiquitin"/>
    <property type="match status" value="1"/>
</dbReference>
<feature type="domain" description="Ubiquitin-like" evidence="1">
    <location>
        <begin position="99"/>
        <end position="171"/>
    </location>
</feature>
<name>A0A2N3VJ85_9NOCA</name>
<gene>
    <name evidence="2" type="ORF">ATK86_6142</name>
</gene>
<dbReference type="EMBL" id="PJMW01000002">
    <property type="protein sequence ID" value="PKV81673.1"/>
    <property type="molecule type" value="Genomic_DNA"/>
</dbReference>
<evidence type="ECO:0000313" key="3">
    <source>
        <dbReference type="Proteomes" id="UP000233766"/>
    </source>
</evidence>
<sequence length="171" mass="16734">MRVQHHAQHTLGTRLRRGVTVGLIAAAMTVPVAGIASAQPAPPAPPAAPAAPIAPAAPVAPAAPIAPEVPAVPGAPGLPATPGLPGLPGAPLAESATSITLTVNGVDGESIPVSIDSTATVQDLKGLIQEQTGVPAAEQQLVTASDVELVDSETLASYELADGDIVTLAVA</sequence>
<organism evidence="2 3">
    <name type="scientific">Nocardia fluminea</name>
    <dbReference type="NCBI Taxonomy" id="134984"/>
    <lineage>
        <taxon>Bacteria</taxon>
        <taxon>Bacillati</taxon>
        <taxon>Actinomycetota</taxon>
        <taxon>Actinomycetes</taxon>
        <taxon>Mycobacteriales</taxon>
        <taxon>Nocardiaceae</taxon>
        <taxon>Nocardia</taxon>
    </lineage>
</organism>
<dbReference type="InterPro" id="IPR000626">
    <property type="entry name" value="Ubiquitin-like_dom"/>
</dbReference>
<dbReference type="SUPFAM" id="SSF54236">
    <property type="entry name" value="Ubiquitin-like"/>
    <property type="match status" value="1"/>
</dbReference>
<comment type="caution">
    <text evidence="2">The sequence shown here is derived from an EMBL/GenBank/DDBJ whole genome shotgun (WGS) entry which is preliminary data.</text>
</comment>
<dbReference type="RefSeq" id="WP_170112225.1">
    <property type="nucleotide sequence ID" value="NZ_PJMW01000002.1"/>
</dbReference>
<dbReference type="Gene3D" id="3.10.20.90">
    <property type="entry name" value="Phosphatidylinositol 3-kinase Catalytic Subunit, Chain A, domain 1"/>
    <property type="match status" value="1"/>
</dbReference>
<keyword evidence="3" id="KW-1185">Reference proteome</keyword>